<keyword evidence="2" id="KW-0812">Transmembrane</keyword>
<dbReference type="EMBL" id="JBHLHV010000001">
    <property type="protein sequence ID" value="MFB8892102.1"/>
    <property type="molecule type" value="Genomic_DNA"/>
</dbReference>
<name>A0ABV5EQM7_9MICO</name>
<gene>
    <name evidence="3" type="ORF">AB7P39_04500</name>
</gene>
<sequence>MAPSPRGREISVVTGDAAAVVRRGGEIEDLGAQMIGAAGVLEAIADGADGQRGLSIEKIREVVGEIHEELRLAGERYEPTGAAVREYGESLSDVQQSMRPIVERCQAAWDAYVRAQQNYDETAGSAPLFPSPTPDDPGPSAAELAHERDVAQALTAQTNAHAEFVAEAETYDSAYDTWESAFELAASRIGTATSGGIQDSGWDDFDGFVEGALVVLQWVGIALAVAAFVIGGPIIAALGAIVALVTLGLTLYKAGRGNSDPFEIAVAVIGVIPFGSLAKFAGGARSGFTAVGSDLIGGLGTTAGRTDFALAFSRFGDTFSTARTFGAGGWTSFTTAMRGSSAMDDVAARLMGHGFAANANDALSTGGWGVVGTVAGHYGWIANTPGQIALATYDVISEASSPVDTWEAELARS</sequence>
<feature type="transmembrane region" description="Helical" evidence="2">
    <location>
        <begin position="264"/>
        <end position="282"/>
    </location>
</feature>
<reference evidence="3 4" key="1">
    <citation type="submission" date="2024-08" db="EMBL/GenBank/DDBJ databases">
        <title>Heavy metals resistant antinobacteria isolated from wastewater.</title>
        <authorList>
            <person name="Roman Ponce B."/>
            <person name="Blanco Mercado M.A."/>
            <person name="Avila Aldana I.N."/>
            <person name="Morales Arrieta S."/>
        </authorList>
    </citation>
    <scope>NUCLEOTIDE SEQUENCE [LARGE SCALE GENOMIC DNA]</scope>
    <source>
        <strain evidence="4">sma-1</strain>
    </source>
</reference>
<protein>
    <recommendedName>
        <fullName evidence="5">WXG100 family type VII secretion target</fullName>
    </recommendedName>
</protein>
<dbReference type="RefSeq" id="WP_146752020.1">
    <property type="nucleotide sequence ID" value="NZ_JBHLHV010000001.1"/>
</dbReference>
<proteinExistence type="predicted"/>
<keyword evidence="2" id="KW-1133">Transmembrane helix</keyword>
<accession>A0ABV5EQM7</accession>
<keyword evidence="2" id="KW-0472">Membrane</keyword>
<feature type="region of interest" description="Disordered" evidence="1">
    <location>
        <begin position="122"/>
        <end position="142"/>
    </location>
</feature>
<evidence type="ECO:0000256" key="2">
    <source>
        <dbReference type="SAM" id="Phobius"/>
    </source>
</evidence>
<comment type="caution">
    <text evidence="3">The sequence shown here is derived from an EMBL/GenBank/DDBJ whole genome shotgun (WGS) entry which is preliminary data.</text>
</comment>
<evidence type="ECO:0000313" key="4">
    <source>
        <dbReference type="Proteomes" id="UP001589643"/>
    </source>
</evidence>
<organism evidence="3 4">
    <name type="scientific">Microbacterium plantarum</name>
    <dbReference type="NCBI Taxonomy" id="1816425"/>
    <lineage>
        <taxon>Bacteria</taxon>
        <taxon>Bacillati</taxon>
        <taxon>Actinomycetota</taxon>
        <taxon>Actinomycetes</taxon>
        <taxon>Micrococcales</taxon>
        <taxon>Microbacteriaceae</taxon>
        <taxon>Microbacterium</taxon>
    </lineage>
</organism>
<evidence type="ECO:0000256" key="1">
    <source>
        <dbReference type="SAM" id="MobiDB-lite"/>
    </source>
</evidence>
<keyword evidence="4" id="KW-1185">Reference proteome</keyword>
<evidence type="ECO:0008006" key="5">
    <source>
        <dbReference type="Google" id="ProtNLM"/>
    </source>
</evidence>
<feature type="transmembrane region" description="Helical" evidence="2">
    <location>
        <begin position="234"/>
        <end position="252"/>
    </location>
</feature>
<dbReference type="Proteomes" id="UP001589643">
    <property type="component" value="Unassembled WGS sequence"/>
</dbReference>
<evidence type="ECO:0000313" key="3">
    <source>
        <dbReference type="EMBL" id="MFB8892102.1"/>
    </source>
</evidence>